<dbReference type="GO" id="GO:0003677">
    <property type="term" value="F:DNA binding"/>
    <property type="evidence" value="ECO:0007669"/>
    <property type="project" value="UniProtKB-KW"/>
</dbReference>
<sequence>MTYSIKEVSKIFNLSIYTLRYYDKQGLLPFVSKNQSGYREFTESDLNLIHTICCLKNTGMPLKQIRTYIDFCMEGPVSIEARKQLLLDHRAAVLKSLEDLTENLKEVDVKIAKYSSPDAVEIITAERNYVSMEKKKHDLIYPYNI</sequence>
<evidence type="ECO:0000259" key="2">
    <source>
        <dbReference type="PROSITE" id="PS50937"/>
    </source>
</evidence>
<feature type="domain" description="HTH merR-type" evidence="2">
    <location>
        <begin position="2"/>
        <end position="71"/>
    </location>
</feature>
<dbReference type="PATRIC" id="fig|1030009.3.peg.1551"/>
<dbReference type="AlphaFoldDB" id="A0A0E0UWR7"/>
<dbReference type="InterPro" id="IPR000551">
    <property type="entry name" value="MerR-type_HTH_dom"/>
</dbReference>
<dbReference type="Pfam" id="PF13411">
    <property type="entry name" value="MerR_1"/>
    <property type="match status" value="1"/>
</dbReference>
<evidence type="ECO:0000256" key="1">
    <source>
        <dbReference type="ARBA" id="ARBA00023125"/>
    </source>
</evidence>
<reference evidence="3 4" key="1">
    <citation type="journal article" date="2011" name="J. Bacteriol.">
        <title>Genome sequence of the nonpathogenic Listeria monocytogenes serovar 4a strain M7.</title>
        <authorList>
            <person name="Chen J."/>
            <person name="Xia Y."/>
            <person name="Cheng C."/>
            <person name="Fang C."/>
            <person name="Shan Y."/>
            <person name="Jin G."/>
            <person name="Fang W."/>
        </authorList>
    </citation>
    <scope>NUCLEOTIDE SEQUENCE [LARGE SCALE GENOMIC DNA]</scope>
    <source>
        <strain evidence="3 4">M7</strain>
    </source>
</reference>
<dbReference type="SMART" id="SM00422">
    <property type="entry name" value="HTH_MERR"/>
    <property type="match status" value="1"/>
</dbReference>
<evidence type="ECO:0000313" key="4">
    <source>
        <dbReference type="Proteomes" id="UP000000486"/>
    </source>
</evidence>
<dbReference type="Gene3D" id="1.10.1660.10">
    <property type="match status" value="1"/>
</dbReference>
<gene>
    <name evidence="3" type="ordered locus">LMM7_1563</name>
</gene>
<accession>A0A0E0UWR7</accession>
<dbReference type="RefSeq" id="WP_012581303.1">
    <property type="nucleotide sequence ID" value="NC_017537.1"/>
</dbReference>
<dbReference type="HOGENOM" id="CLU_060077_8_0_9"/>
<organism evidence="3 4">
    <name type="scientific">Listeria monocytogenes serotype 4a (strain M7)</name>
    <dbReference type="NCBI Taxonomy" id="1030009"/>
    <lineage>
        <taxon>Bacteria</taxon>
        <taxon>Bacillati</taxon>
        <taxon>Bacillota</taxon>
        <taxon>Bacilli</taxon>
        <taxon>Bacillales</taxon>
        <taxon>Listeriaceae</taxon>
        <taxon>Listeria</taxon>
    </lineage>
</organism>
<dbReference type="EMBL" id="CP002816">
    <property type="protein sequence ID" value="AEH92568.1"/>
    <property type="molecule type" value="Genomic_DNA"/>
</dbReference>
<evidence type="ECO:0000313" key="3">
    <source>
        <dbReference type="EMBL" id="AEH92568.1"/>
    </source>
</evidence>
<proteinExistence type="predicted"/>
<dbReference type="PANTHER" id="PTHR30204">
    <property type="entry name" value="REDOX-CYCLING DRUG-SENSING TRANSCRIPTIONAL ACTIVATOR SOXR"/>
    <property type="match status" value="1"/>
</dbReference>
<protein>
    <submittedName>
        <fullName evidence="3">Putative transcriptional regulator, MerR family</fullName>
    </submittedName>
</protein>
<dbReference type="InterPro" id="IPR047057">
    <property type="entry name" value="MerR_fam"/>
</dbReference>
<dbReference type="PROSITE" id="PS50937">
    <property type="entry name" value="HTH_MERR_2"/>
    <property type="match status" value="1"/>
</dbReference>
<dbReference type="KEGG" id="lmq:LMM7_1563"/>
<dbReference type="GO" id="GO:0003700">
    <property type="term" value="F:DNA-binding transcription factor activity"/>
    <property type="evidence" value="ECO:0007669"/>
    <property type="project" value="InterPro"/>
</dbReference>
<dbReference type="CDD" id="cd01109">
    <property type="entry name" value="HTH_YyaN"/>
    <property type="match status" value="1"/>
</dbReference>
<dbReference type="SUPFAM" id="SSF46955">
    <property type="entry name" value="Putative DNA-binding domain"/>
    <property type="match status" value="1"/>
</dbReference>
<keyword evidence="1" id="KW-0238">DNA-binding</keyword>
<dbReference type="Proteomes" id="UP000000486">
    <property type="component" value="Chromosome"/>
</dbReference>
<name>A0A0E0UWR7_LISMM</name>
<dbReference type="InterPro" id="IPR009061">
    <property type="entry name" value="DNA-bd_dom_put_sf"/>
</dbReference>
<dbReference type="PANTHER" id="PTHR30204:SF82">
    <property type="entry name" value="TRANSCRIPTIONAL REGULATOR, MERR FAMILY"/>
    <property type="match status" value="1"/>
</dbReference>